<dbReference type="GO" id="GO:0042026">
    <property type="term" value="P:protein refolding"/>
    <property type="evidence" value="ECO:0007669"/>
    <property type="project" value="TreeGrafter"/>
</dbReference>
<evidence type="ECO:0000259" key="4">
    <source>
        <dbReference type="PROSITE" id="PS01031"/>
    </source>
</evidence>
<dbReference type="GO" id="GO:0009408">
    <property type="term" value="P:response to heat"/>
    <property type="evidence" value="ECO:0007669"/>
    <property type="project" value="TreeGrafter"/>
</dbReference>
<sequence length="342" mass="38181">MSVPIRVDTGVSRQPTVIPIITDKGYSTLGGKSTSSTSWFDKSHDDFFGKFDDPLMGTRHSDSERWFEDMRRRFDERRKQWDAEMREMRSSFFNTPTFSPSKSDPLSSISSRRYTPPSSSSEDCSVVTSYERGVDESLHFLAQFDVQPFHQEDVHVTIRDGQIVVTAVRERRIGTSSTSKQVTRTVDLPKGAQETLISASISADNILLVDVPIGSTSHGLSSYNTISGSSGTNSLTTPSTISGTTGRGSHLSSPTPSYIITKAKPKFHVEIPVGSDYQPDEIQIRTLNNRIYVSARHEEKLSNRSTFREFSKEYDIPEHIDPKSISARLEYGILHLKGTSLS</sequence>
<dbReference type="AlphaFoldDB" id="A0A564Z0T8"/>
<dbReference type="InterPro" id="IPR002068">
    <property type="entry name" value="A-crystallin/Hsp20_dom"/>
</dbReference>
<dbReference type="GO" id="GO:0005634">
    <property type="term" value="C:nucleus"/>
    <property type="evidence" value="ECO:0007669"/>
    <property type="project" value="TreeGrafter"/>
</dbReference>
<comment type="similarity">
    <text evidence="1 2">Belongs to the small heat shock protein (HSP20) family.</text>
</comment>
<feature type="domain" description="SHSP" evidence="4">
    <location>
        <begin position="121"/>
        <end position="229"/>
    </location>
</feature>
<dbReference type="SUPFAM" id="SSF49764">
    <property type="entry name" value="HSP20-like chaperones"/>
    <property type="match status" value="2"/>
</dbReference>
<dbReference type="Gene3D" id="2.60.40.790">
    <property type="match status" value="2"/>
</dbReference>
<dbReference type="CDD" id="cd06526">
    <property type="entry name" value="metazoan_ACD"/>
    <property type="match status" value="2"/>
</dbReference>
<evidence type="ECO:0000313" key="5">
    <source>
        <dbReference type="EMBL" id="VUZ53121.1"/>
    </source>
</evidence>
<gene>
    <name evidence="5" type="ORF">WMSIL1_LOCUS11410</name>
</gene>
<dbReference type="InterPro" id="IPR008978">
    <property type="entry name" value="HSP20-like_chaperone"/>
</dbReference>
<dbReference type="Pfam" id="PF00011">
    <property type="entry name" value="HSP20"/>
    <property type="match status" value="2"/>
</dbReference>
<dbReference type="PROSITE" id="PS01031">
    <property type="entry name" value="SHSP"/>
    <property type="match status" value="2"/>
</dbReference>
<evidence type="ECO:0000313" key="6">
    <source>
        <dbReference type="Proteomes" id="UP000321570"/>
    </source>
</evidence>
<feature type="domain" description="SHSP" evidence="4">
    <location>
        <begin position="249"/>
        <end position="342"/>
    </location>
</feature>
<dbReference type="GO" id="GO:0051082">
    <property type="term" value="F:unfolded protein binding"/>
    <property type="evidence" value="ECO:0007669"/>
    <property type="project" value="TreeGrafter"/>
</dbReference>
<evidence type="ECO:0000256" key="2">
    <source>
        <dbReference type="RuleBase" id="RU003616"/>
    </source>
</evidence>
<name>A0A564Z0T8_HYMDI</name>
<dbReference type="PANTHER" id="PTHR45640:SF26">
    <property type="entry name" value="RE23625P"/>
    <property type="match status" value="1"/>
</dbReference>
<dbReference type="PANTHER" id="PTHR45640">
    <property type="entry name" value="HEAT SHOCK PROTEIN HSP-12.2-RELATED"/>
    <property type="match status" value="1"/>
</dbReference>
<dbReference type="EMBL" id="CABIJS010000544">
    <property type="protein sequence ID" value="VUZ53121.1"/>
    <property type="molecule type" value="Genomic_DNA"/>
</dbReference>
<accession>A0A564Z0T8</accession>
<dbReference type="GO" id="GO:0005737">
    <property type="term" value="C:cytoplasm"/>
    <property type="evidence" value="ECO:0007669"/>
    <property type="project" value="TreeGrafter"/>
</dbReference>
<organism evidence="5 6">
    <name type="scientific">Hymenolepis diminuta</name>
    <name type="common">Rat tapeworm</name>
    <dbReference type="NCBI Taxonomy" id="6216"/>
    <lineage>
        <taxon>Eukaryota</taxon>
        <taxon>Metazoa</taxon>
        <taxon>Spiralia</taxon>
        <taxon>Lophotrochozoa</taxon>
        <taxon>Platyhelminthes</taxon>
        <taxon>Cestoda</taxon>
        <taxon>Eucestoda</taxon>
        <taxon>Cyclophyllidea</taxon>
        <taxon>Hymenolepididae</taxon>
        <taxon>Hymenolepis</taxon>
    </lineage>
</organism>
<reference evidence="5 6" key="1">
    <citation type="submission" date="2019-07" db="EMBL/GenBank/DDBJ databases">
        <authorList>
            <person name="Jastrzebski P J."/>
            <person name="Paukszto L."/>
            <person name="Jastrzebski P J."/>
        </authorList>
    </citation>
    <scope>NUCLEOTIDE SEQUENCE [LARGE SCALE GENOMIC DNA]</scope>
    <source>
        <strain evidence="5 6">WMS-il1</strain>
    </source>
</reference>
<dbReference type="InterPro" id="IPR001436">
    <property type="entry name" value="Alpha-crystallin/sHSP_animal"/>
</dbReference>
<evidence type="ECO:0000256" key="3">
    <source>
        <dbReference type="SAM" id="MobiDB-lite"/>
    </source>
</evidence>
<dbReference type="Proteomes" id="UP000321570">
    <property type="component" value="Unassembled WGS sequence"/>
</dbReference>
<protein>
    <recommendedName>
        <fullName evidence="4">SHSP domain-containing protein</fullName>
    </recommendedName>
</protein>
<feature type="region of interest" description="Disordered" evidence="3">
    <location>
        <begin position="92"/>
        <end position="124"/>
    </location>
</feature>
<keyword evidence="6" id="KW-1185">Reference proteome</keyword>
<proteinExistence type="inferred from homology"/>
<evidence type="ECO:0000256" key="1">
    <source>
        <dbReference type="PROSITE-ProRule" id="PRU00285"/>
    </source>
</evidence>